<evidence type="ECO:0000313" key="2">
    <source>
        <dbReference type="Proteomes" id="UP001189624"/>
    </source>
</evidence>
<dbReference type="Gramene" id="rna-AYBTSS11_LOCUS4512">
    <property type="protein sequence ID" value="CAJ1929627.1"/>
    <property type="gene ID" value="gene-AYBTSS11_LOCUS4512"/>
</dbReference>
<protein>
    <submittedName>
        <fullName evidence="1">Uncharacterized protein</fullName>
    </submittedName>
</protein>
<proteinExistence type="predicted"/>
<sequence>MSCDTSEYLVVKLFRKGKTVIREDLKDNMLLSKSRSLGWWWQPLIPLLRFVRNRIVITNCGNKKHDQQQQVSLPQQRGLKSLMLDKERVLDFNGKQLLPHQKVLHHLSLVSAYFPSFIYMHLSSLSQLLAII</sequence>
<evidence type="ECO:0000313" key="1">
    <source>
        <dbReference type="EMBL" id="CAJ1929627.1"/>
    </source>
</evidence>
<dbReference type="AlphaFoldDB" id="A0AA86RU88"/>
<keyword evidence="2" id="KW-1185">Reference proteome</keyword>
<organism evidence="1 2">
    <name type="scientific">Sphenostylis stenocarpa</name>
    <dbReference type="NCBI Taxonomy" id="92480"/>
    <lineage>
        <taxon>Eukaryota</taxon>
        <taxon>Viridiplantae</taxon>
        <taxon>Streptophyta</taxon>
        <taxon>Embryophyta</taxon>
        <taxon>Tracheophyta</taxon>
        <taxon>Spermatophyta</taxon>
        <taxon>Magnoliopsida</taxon>
        <taxon>eudicotyledons</taxon>
        <taxon>Gunneridae</taxon>
        <taxon>Pentapetalae</taxon>
        <taxon>rosids</taxon>
        <taxon>fabids</taxon>
        <taxon>Fabales</taxon>
        <taxon>Fabaceae</taxon>
        <taxon>Papilionoideae</taxon>
        <taxon>50 kb inversion clade</taxon>
        <taxon>NPAAA clade</taxon>
        <taxon>indigoferoid/millettioid clade</taxon>
        <taxon>Phaseoleae</taxon>
        <taxon>Sphenostylis</taxon>
    </lineage>
</organism>
<dbReference type="Proteomes" id="UP001189624">
    <property type="component" value="Chromosome 2"/>
</dbReference>
<gene>
    <name evidence="1" type="ORF">AYBTSS11_LOCUS4512</name>
</gene>
<dbReference type="EMBL" id="OY731399">
    <property type="protein sequence ID" value="CAJ1929627.1"/>
    <property type="molecule type" value="Genomic_DNA"/>
</dbReference>
<reference evidence="1" key="1">
    <citation type="submission" date="2023-10" db="EMBL/GenBank/DDBJ databases">
        <authorList>
            <person name="Domelevo Entfellner J.-B."/>
        </authorList>
    </citation>
    <scope>NUCLEOTIDE SEQUENCE</scope>
</reference>
<accession>A0AA86RU88</accession>
<name>A0AA86RU88_9FABA</name>